<comment type="caution">
    <text evidence="1">The sequence shown here is derived from an EMBL/GenBank/DDBJ whole genome shotgun (WGS) entry which is preliminary data.</text>
</comment>
<gene>
    <name evidence="1" type="ORF">S01H1_78240</name>
</gene>
<sequence>SRVTGSGINVNTNNYLSTIKMGINWAQNEFCMVQFQLLLKSMEWDTVANWTQYGLFDQNLGEQDFGKEDKIYYYPASGDKVELTRCTVSDIETIGATMTPGIPQFYAIGGYIYQTAGDWNDDVRSVYLGMPTPDAKYPMKVYYYRTLPELVDNSDVSLISKAYNDDPIIEGAVWKFAQALNRDLSPELFYRSMKTAQDILPYSGPPYPEKLTTPKPTGQ</sequence>
<evidence type="ECO:0000313" key="1">
    <source>
        <dbReference type="EMBL" id="GAG44275.1"/>
    </source>
</evidence>
<dbReference type="InterPro" id="IPR056209">
    <property type="entry name" value="SU10_adaptor"/>
</dbReference>
<dbReference type="EMBL" id="BARS01052640">
    <property type="protein sequence ID" value="GAG44275.1"/>
    <property type="molecule type" value="Genomic_DNA"/>
</dbReference>
<dbReference type="Pfam" id="PF24175">
    <property type="entry name" value="SU10_adaptor"/>
    <property type="match status" value="1"/>
</dbReference>
<reference evidence="1" key="1">
    <citation type="journal article" date="2014" name="Front. Microbiol.">
        <title>High frequency of phylogenetically diverse reductive dehalogenase-homologous genes in deep subseafloor sedimentary metagenomes.</title>
        <authorList>
            <person name="Kawai M."/>
            <person name="Futagami T."/>
            <person name="Toyoda A."/>
            <person name="Takaki Y."/>
            <person name="Nishi S."/>
            <person name="Hori S."/>
            <person name="Arai W."/>
            <person name="Tsubouchi T."/>
            <person name="Morono Y."/>
            <person name="Uchiyama I."/>
            <person name="Ito T."/>
            <person name="Fujiyama A."/>
            <person name="Inagaki F."/>
            <person name="Takami H."/>
        </authorList>
    </citation>
    <scope>NUCLEOTIDE SEQUENCE</scope>
    <source>
        <strain evidence="1">Expedition CK06-06</strain>
    </source>
</reference>
<feature type="non-terminal residue" evidence="1">
    <location>
        <position position="1"/>
    </location>
</feature>
<name>X0XM79_9ZZZZ</name>
<dbReference type="AlphaFoldDB" id="X0XM79"/>
<proteinExistence type="predicted"/>
<organism evidence="1">
    <name type="scientific">marine sediment metagenome</name>
    <dbReference type="NCBI Taxonomy" id="412755"/>
    <lineage>
        <taxon>unclassified sequences</taxon>
        <taxon>metagenomes</taxon>
        <taxon>ecological metagenomes</taxon>
    </lineage>
</organism>
<accession>X0XM79</accession>
<protein>
    <submittedName>
        <fullName evidence="1">Uncharacterized protein</fullName>
    </submittedName>
</protein>